<keyword evidence="2" id="KW-0378">Hydrolase</keyword>
<accession>A0AAW3V5V2</accession>
<dbReference type="PANTHER" id="PTHR23131:SF4">
    <property type="entry name" value="METALLO-BETA-LACTAMASE SUPERFAMILY POTEIN"/>
    <property type="match status" value="1"/>
</dbReference>
<dbReference type="SMART" id="SM00849">
    <property type="entry name" value="Lactamase_B"/>
    <property type="match status" value="1"/>
</dbReference>
<name>A0AAW3V5V2_9BURK</name>
<dbReference type="SUPFAM" id="SSF56281">
    <property type="entry name" value="Metallo-hydrolase/oxidoreductase"/>
    <property type="match status" value="1"/>
</dbReference>
<dbReference type="Gene3D" id="3.60.15.10">
    <property type="entry name" value="Ribonuclease Z/Hydroxyacylglutathione hydrolase-like"/>
    <property type="match status" value="1"/>
</dbReference>
<dbReference type="PANTHER" id="PTHR23131">
    <property type="entry name" value="ENDORIBONUCLEASE LACTB2"/>
    <property type="match status" value="1"/>
</dbReference>
<evidence type="ECO:0000313" key="3">
    <source>
        <dbReference type="Proteomes" id="UP000518681"/>
    </source>
</evidence>
<dbReference type="AlphaFoldDB" id="A0AAW3V5V2"/>
<dbReference type="Pfam" id="PF21221">
    <property type="entry name" value="B_lactamase-like_C"/>
    <property type="match status" value="1"/>
</dbReference>
<sequence>MNDRIDVYVIVNLIETQLESNTAPDCPGRAATTLCGIAYLAMPDGRRRKTSPMNALEHQLDYPFNDTMPEAGHAMEVAPGVFWLRMPLPFALDHINLWLLRDEIDGQRGWTVVDCGIASDAIRENWEKVFDSVLDGLPVLRVIVTHCHPDHIGLAHWICGGGDKKRWNVRLWTTLGEYMQARVMAAGDGSNAGGEAAAEHFARHGLNDQASLEKLRNRTSYYASLVPAIPDQYRRLREADGVQIGGKTWRVVTGFGHSPEHCALYCEETGTLISGDMVLPRISTNVSVFAMEPESTPLALYLESLGRYETMPEDTLVLPSHGKPFRGVRTRIRQLREHHDARLAEVREACAEKPRSAADIVPLMFKRQLDIHQMTFAMGEALAHLHLLRFAGELKRTQDADGVIRFSA</sequence>
<dbReference type="InterPro" id="IPR036866">
    <property type="entry name" value="RibonucZ/Hydroxyglut_hydro"/>
</dbReference>
<dbReference type="InterPro" id="IPR048933">
    <property type="entry name" value="B_lactamase-like_C"/>
</dbReference>
<dbReference type="EMBL" id="JACIIK010000017">
    <property type="protein sequence ID" value="MBB6206342.1"/>
    <property type="molecule type" value="Genomic_DNA"/>
</dbReference>
<dbReference type="Pfam" id="PF00753">
    <property type="entry name" value="Lactamase_B"/>
    <property type="match status" value="1"/>
</dbReference>
<dbReference type="Gene3D" id="1.10.10.10">
    <property type="entry name" value="Winged helix-like DNA-binding domain superfamily/Winged helix DNA-binding domain"/>
    <property type="match status" value="1"/>
</dbReference>
<gene>
    <name evidence="2" type="ORF">GGD69_007241</name>
</gene>
<evidence type="ECO:0000313" key="2">
    <source>
        <dbReference type="EMBL" id="MBB6206342.1"/>
    </source>
</evidence>
<dbReference type="InterPro" id="IPR001279">
    <property type="entry name" value="Metallo-B-lactamas"/>
</dbReference>
<evidence type="ECO:0000259" key="1">
    <source>
        <dbReference type="SMART" id="SM00849"/>
    </source>
</evidence>
<comment type="caution">
    <text evidence="2">The sequence shown here is derived from an EMBL/GenBank/DDBJ whole genome shotgun (WGS) entry which is preliminary data.</text>
</comment>
<proteinExistence type="predicted"/>
<dbReference type="InterPro" id="IPR050662">
    <property type="entry name" value="Sec-metab_biosynth-thioest"/>
</dbReference>
<protein>
    <submittedName>
        <fullName evidence="2">Glyoxylase-like metal-dependent hydrolase (Beta-lactamase superfamily II)</fullName>
    </submittedName>
</protein>
<dbReference type="InterPro" id="IPR036388">
    <property type="entry name" value="WH-like_DNA-bd_sf"/>
</dbReference>
<dbReference type="Proteomes" id="UP000518681">
    <property type="component" value="Unassembled WGS sequence"/>
</dbReference>
<dbReference type="GO" id="GO:0016787">
    <property type="term" value="F:hydrolase activity"/>
    <property type="evidence" value="ECO:0007669"/>
    <property type="project" value="UniProtKB-KW"/>
</dbReference>
<feature type="domain" description="Metallo-beta-lactamase" evidence="1">
    <location>
        <begin position="94"/>
        <end position="321"/>
    </location>
</feature>
<organism evidence="2 3">
    <name type="scientific">Paraburkholderia fungorum</name>
    <dbReference type="NCBI Taxonomy" id="134537"/>
    <lineage>
        <taxon>Bacteria</taxon>
        <taxon>Pseudomonadati</taxon>
        <taxon>Pseudomonadota</taxon>
        <taxon>Betaproteobacteria</taxon>
        <taxon>Burkholderiales</taxon>
        <taxon>Burkholderiaceae</taxon>
        <taxon>Paraburkholderia</taxon>
    </lineage>
</organism>
<reference evidence="2 3" key="1">
    <citation type="submission" date="2020-08" db="EMBL/GenBank/DDBJ databases">
        <title>Genomic Encyclopedia of Type Strains, Phase IV (KMG-V): Genome sequencing to study the core and pangenomes of soil and plant-associated prokaryotes.</title>
        <authorList>
            <person name="Whitman W."/>
        </authorList>
    </citation>
    <scope>NUCLEOTIDE SEQUENCE [LARGE SCALE GENOMIC DNA]</scope>
    <source>
        <strain evidence="2 3">SEMIA 4013</strain>
    </source>
</reference>